<dbReference type="Gene3D" id="3.40.30.10">
    <property type="entry name" value="Glutaredoxin"/>
    <property type="match status" value="1"/>
</dbReference>
<dbReference type="GO" id="GO:0016491">
    <property type="term" value="F:oxidoreductase activity"/>
    <property type="evidence" value="ECO:0007669"/>
    <property type="project" value="InterPro"/>
</dbReference>
<organism evidence="3 4">
    <name type="scientific">Thermovibrio guaymasensis</name>
    <dbReference type="NCBI Taxonomy" id="240167"/>
    <lineage>
        <taxon>Bacteria</taxon>
        <taxon>Pseudomonadati</taxon>
        <taxon>Aquificota</taxon>
        <taxon>Aquificia</taxon>
        <taxon>Desulfurobacteriales</taxon>
        <taxon>Desulfurobacteriaceae</taxon>
        <taxon>Thermovibrio</taxon>
    </lineage>
</organism>
<keyword evidence="1" id="KW-0732">Signal</keyword>
<dbReference type="Pfam" id="PF01323">
    <property type="entry name" value="DSBA"/>
    <property type="match status" value="1"/>
</dbReference>
<gene>
    <name evidence="3" type="ORF">C7457_0035</name>
</gene>
<feature type="domain" description="DSBA-like thioredoxin" evidence="2">
    <location>
        <begin position="158"/>
        <end position="201"/>
    </location>
</feature>
<dbReference type="PANTHER" id="PTHR35272:SF3">
    <property type="entry name" value="THIOL:DISULFIDE INTERCHANGE PROTEIN DSBC"/>
    <property type="match status" value="1"/>
</dbReference>
<dbReference type="InterPro" id="IPR001853">
    <property type="entry name" value="DSBA-like_thioredoxin_dom"/>
</dbReference>
<protein>
    <submittedName>
        <fullName evidence="3">Thiol:disulfide interchange protein DsbC</fullName>
    </submittedName>
</protein>
<dbReference type="RefSeq" id="WP_121169340.1">
    <property type="nucleotide sequence ID" value="NZ_RBIE01000001.1"/>
</dbReference>
<dbReference type="EMBL" id="RBIE01000001">
    <property type="protein sequence ID" value="RKQ63172.1"/>
    <property type="molecule type" value="Genomic_DNA"/>
</dbReference>
<dbReference type="OrthoDB" id="12976at2"/>
<dbReference type="SUPFAM" id="SSF52833">
    <property type="entry name" value="Thioredoxin-like"/>
    <property type="match status" value="1"/>
</dbReference>
<evidence type="ECO:0000256" key="1">
    <source>
        <dbReference type="SAM" id="SignalP"/>
    </source>
</evidence>
<dbReference type="PANTHER" id="PTHR35272">
    <property type="entry name" value="THIOL:DISULFIDE INTERCHANGE PROTEIN DSBC-RELATED"/>
    <property type="match status" value="1"/>
</dbReference>
<feature type="signal peptide" evidence="1">
    <location>
        <begin position="1"/>
        <end position="20"/>
    </location>
</feature>
<dbReference type="AlphaFoldDB" id="A0A420W7B0"/>
<dbReference type="CDD" id="cd02972">
    <property type="entry name" value="DsbA_family"/>
    <property type="match status" value="1"/>
</dbReference>
<name>A0A420W7B0_9BACT</name>
<dbReference type="InterPro" id="IPR051470">
    <property type="entry name" value="Thiol:disulfide_interchange"/>
</dbReference>
<comment type="caution">
    <text evidence="3">The sequence shown here is derived from an EMBL/GenBank/DDBJ whole genome shotgun (WGS) entry which is preliminary data.</text>
</comment>
<evidence type="ECO:0000313" key="3">
    <source>
        <dbReference type="EMBL" id="RKQ63172.1"/>
    </source>
</evidence>
<dbReference type="Proteomes" id="UP000280881">
    <property type="component" value="Unassembled WGS sequence"/>
</dbReference>
<proteinExistence type="predicted"/>
<dbReference type="InterPro" id="IPR036249">
    <property type="entry name" value="Thioredoxin-like_sf"/>
</dbReference>
<keyword evidence="4" id="KW-1185">Reference proteome</keyword>
<evidence type="ECO:0000313" key="4">
    <source>
        <dbReference type="Proteomes" id="UP000280881"/>
    </source>
</evidence>
<reference evidence="3 4" key="1">
    <citation type="submission" date="2018-10" db="EMBL/GenBank/DDBJ databases">
        <title>Genomic Encyclopedia of Type Strains, Phase IV (KMG-IV): sequencing the most valuable type-strain genomes for metagenomic binning, comparative biology and taxonomic classification.</title>
        <authorList>
            <person name="Goeker M."/>
        </authorList>
    </citation>
    <scope>NUCLEOTIDE SEQUENCE [LARGE SCALE GENOMIC DNA]</scope>
    <source>
        <strain evidence="3 4">DSM 15521</strain>
    </source>
</reference>
<accession>A0A420W7B0</accession>
<feature type="chain" id="PRO_5019326239" evidence="1">
    <location>
        <begin position="21"/>
        <end position="301"/>
    </location>
</feature>
<sequence>MRLLTAALVIPLLLTSCSKATQTENRTVKSKKEKVGSKEEKIVRALLEPLKVRGIEVKEVKPAEGVKVPGFKAFEVTLIDKPNSREIKRYIFLSPDDRYLTLEVFQVSEKGKEIHIKPIRPKNPEKQLKVDLSWVKEIDKKLSEMNVPHVIGKSDRKIYIVWDVFCPFCYSHFNQIEEVAKENGVEIHMIPFPIHGENSIKGLLYYTQLAREKGTTEAFKELYKMGNGDFRAYMKELKNKELKLSKRDQEQLKTFFNQLKSDLVKKGVHATPSIIYIPEGEKDKGYIIVGFKPIDQVLKMK</sequence>
<dbReference type="PROSITE" id="PS51257">
    <property type="entry name" value="PROKAR_LIPOPROTEIN"/>
    <property type="match status" value="1"/>
</dbReference>
<evidence type="ECO:0000259" key="2">
    <source>
        <dbReference type="Pfam" id="PF01323"/>
    </source>
</evidence>